<dbReference type="SUPFAM" id="SSF53756">
    <property type="entry name" value="UDP-Glycosyltransferase/glycogen phosphorylase"/>
    <property type="match status" value="1"/>
</dbReference>
<dbReference type="EMBL" id="SBKQ01000003">
    <property type="protein sequence ID" value="RXR34074.1"/>
    <property type="molecule type" value="Genomic_DNA"/>
</dbReference>
<feature type="domain" description="Glycosyl transferase family 1" evidence="2">
    <location>
        <begin position="139"/>
        <end position="290"/>
    </location>
</feature>
<reference evidence="4" key="1">
    <citation type="submission" date="2019-01" db="EMBL/GenBank/DDBJ databases">
        <title>Cytophagaceae bacterium strain CAR-16.</title>
        <authorList>
            <person name="Chen W.-M."/>
        </authorList>
    </citation>
    <scope>NUCLEOTIDE SEQUENCE [LARGE SCALE GENOMIC DNA]</scope>
    <source>
        <strain evidence="4">ICH-30</strain>
    </source>
</reference>
<dbReference type="GO" id="GO:0016757">
    <property type="term" value="F:glycosyltransferase activity"/>
    <property type="evidence" value="ECO:0007669"/>
    <property type="project" value="InterPro"/>
</dbReference>
<dbReference type="AlphaFoldDB" id="A0A4Q1KXQ6"/>
<proteinExistence type="predicted"/>
<comment type="caution">
    <text evidence="3">The sequence shown here is derived from an EMBL/GenBank/DDBJ whole genome shotgun (WGS) entry which is preliminary data.</text>
</comment>
<evidence type="ECO:0000313" key="4">
    <source>
        <dbReference type="Proteomes" id="UP000289734"/>
    </source>
</evidence>
<name>A0A4Q1KXQ6_9FLAO</name>
<accession>A0A4Q1KXQ6</accession>
<keyword evidence="4" id="KW-1185">Reference proteome</keyword>
<dbReference type="PANTHER" id="PTHR46401:SF2">
    <property type="entry name" value="GLYCOSYLTRANSFERASE WBBK-RELATED"/>
    <property type="match status" value="1"/>
</dbReference>
<dbReference type="Gene3D" id="3.40.50.2000">
    <property type="entry name" value="Glycogen Phosphorylase B"/>
    <property type="match status" value="1"/>
</dbReference>
<evidence type="ECO:0000259" key="2">
    <source>
        <dbReference type="Pfam" id="PF00534"/>
    </source>
</evidence>
<keyword evidence="1 3" id="KW-0808">Transferase</keyword>
<protein>
    <submittedName>
        <fullName evidence="3">Glycosyltransferase family 1 protein</fullName>
    </submittedName>
</protein>
<organism evidence="3 4">
    <name type="scientific">Flavobacterium piscinae</name>
    <dbReference type="NCBI Taxonomy" id="2506424"/>
    <lineage>
        <taxon>Bacteria</taxon>
        <taxon>Pseudomonadati</taxon>
        <taxon>Bacteroidota</taxon>
        <taxon>Flavobacteriia</taxon>
        <taxon>Flavobacteriales</taxon>
        <taxon>Flavobacteriaceae</taxon>
        <taxon>Flavobacterium</taxon>
    </lineage>
</organism>
<dbReference type="PANTHER" id="PTHR46401">
    <property type="entry name" value="GLYCOSYLTRANSFERASE WBBK-RELATED"/>
    <property type="match status" value="1"/>
</dbReference>
<evidence type="ECO:0000256" key="1">
    <source>
        <dbReference type="ARBA" id="ARBA00022679"/>
    </source>
</evidence>
<dbReference type="RefSeq" id="WP_129463361.1">
    <property type="nucleotide sequence ID" value="NZ_SBKQ01000003.1"/>
</dbReference>
<dbReference type="CDD" id="cd03801">
    <property type="entry name" value="GT4_PimA-like"/>
    <property type="match status" value="1"/>
</dbReference>
<dbReference type="Pfam" id="PF00534">
    <property type="entry name" value="Glycos_transf_1"/>
    <property type="match status" value="1"/>
</dbReference>
<sequence length="320" mass="36864">MKICILTTDINYKISGGTIYNAHLYEFLNKYTETKIEIIEEVNTYPFDINCHYILDGIFISENIDLSKLANYSITFLIHLWPSILQSTTEKKQLFEQIEREIGKYFKLLFTGENSKKHLLDTLKIPDTGILIPPGVNWHWKHKKTFPDLPKKVIYLANFIEGKGHFRLLDALSIAKPNSLEIDCYGEILSDDYFQKFMAIKPKNINYQGKISHQDINALLLKYDLCFHFSDYESFGMGILEAIATHLPVLITPVGDYKDNQKLKPTGVLDTFDPSLIATKISEICTEKDKYYSLILAVSTIKVATWDKNFKPLLAQFNLK</sequence>
<dbReference type="InterPro" id="IPR001296">
    <property type="entry name" value="Glyco_trans_1"/>
</dbReference>
<dbReference type="GO" id="GO:0009103">
    <property type="term" value="P:lipopolysaccharide biosynthetic process"/>
    <property type="evidence" value="ECO:0007669"/>
    <property type="project" value="TreeGrafter"/>
</dbReference>
<dbReference type="Proteomes" id="UP000289734">
    <property type="component" value="Unassembled WGS sequence"/>
</dbReference>
<dbReference type="OrthoDB" id="9795068at2"/>
<gene>
    <name evidence="3" type="ORF">EQG68_03295</name>
</gene>
<evidence type="ECO:0000313" key="3">
    <source>
        <dbReference type="EMBL" id="RXR34074.1"/>
    </source>
</evidence>